<sequence length="255" mass="27552">MADIMQQFKNMTTRQKVTAGVFILILIIIIWQVAGLFGGGGTTTPVPAPATRPTTMTGAAPGAAPGMTQPQPQKPLPAQLQKQQPMSQREMELLKLQQETQTKYLSALNELQMLRVERELAETNQAIATARLATVTAQKGIVDLLAPPAPQITPDYARGLVMPGTARPAQPTQPPIQMPPTISAPSQPEISYTVISVSQLRYKWNAVLGYQGSLYNVTVGDILPPDGSKVVSIDRSGVILEKNNVRKKISLVPII</sequence>
<dbReference type="AlphaFoldDB" id="A0A370GSR5"/>
<keyword evidence="4" id="KW-1185">Reference proteome</keyword>
<evidence type="ECO:0000256" key="1">
    <source>
        <dbReference type="SAM" id="MobiDB-lite"/>
    </source>
</evidence>
<gene>
    <name evidence="3" type="ORF">C8D86_10555</name>
</gene>
<dbReference type="EMBL" id="QQAX01000005">
    <property type="protein sequence ID" value="RDI46531.1"/>
    <property type="molecule type" value="Genomic_DNA"/>
</dbReference>
<feature type="region of interest" description="Disordered" evidence="1">
    <location>
        <begin position="54"/>
        <end position="76"/>
    </location>
</feature>
<accession>A0A370GSR5</accession>
<comment type="caution">
    <text evidence="3">The sequence shown here is derived from an EMBL/GenBank/DDBJ whole genome shotgun (WGS) entry which is preliminary data.</text>
</comment>
<keyword evidence="2" id="KW-0472">Membrane</keyword>
<keyword evidence="2" id="KW-1133">Transmembrane helix</keyword>
<evidence type="ECO:0000256" key="2">
    <source>
        <dbReference type="SAM" id="Phobius"/>
    </source>
</evidence>
<proteinExistence type="predicted"/>
<protein>
    <recommendedName>
        <fullName evidence="5">Type IV pilus biogenesis protein PilP</fullName>
    </recommendedName>
</protein>
<reference evidence="3 4" key="1">
    <citation type="submission" date="2018-07" db="EMBL/GenBank/DDBJ databases">
        <title>Genomic Encyclopedia of Type Strains, Phase IV (KMG-IV): sequencing the most valuable type-strain genomes for metagenomic binning, comparative biology and taxonomic classification.</title>
        <authorList>
            <person name="Goeker M."/>
        </authorList>
    </citation>
    <scope>NUCLEOTIDE SEQUENCE [LARGE SCALE GENOMIC DNA]</scope>
    <source>
        <strain evidence="3 4">DSM 16500</strain>
    </source>
</reference>
<evidence type="ECO:0000313" key="3">
    <source>
        <dbReference type="EMBL" id="RDI46531.1"/>
    </source>
</evidence>
<feature type="transmembrane region" description="Helical" evidence="2">
    <location>
        <begin position="21"/>
        <end position="40"/>
    </location>
</feature>
<organism evidence="3 4">
    <name type="scientific">Aquicella lusitana</name>
    <dbReference type="NCBI Taxonomy" id="254246"/>
    <lineage>
        <taxon>Bacteria</taxon>
        <taxon>Pseudomonadati</taxon>
        <taxon>Pseudomonadota</taxon>
        <taxon>Gammaproteobacteria</taxon>
        <taxon>Legionellales</taxon>
        <taxon>Coxiellaceae</taxon>
        <taxon>Aquicella</taxon>
    </lineage>
</organism>
<name>A0A370GSR5_9COXI</name>
<evidence type="ECO:0000313" key="4">
    <source>
        <dbReference type="Proteomes" id="UP000254720"/>
    </source>
</evidence>
<keyword evidence="2" id="KW-0812">Transmembrane</keyword>
<evidence type="ECO:0008006" key="5">
    <source>
        <dbReference type="Google" id="ProtNLM"/>
    </source>
</evidence>
<dbReference type="Proteomes" id="UP000254720">
    <property type="component" value="Unassembled WGS sequence"/>
</dbReference>